<protein>
    <submittedName>
        <fullName evidence="1">Uncharacterized protein</fullName>
    </submittedName>
</protein>
<evidence type="ECO:0000313" key="2">
    <source>
        <dbReference type="Proteomes" id="UP000093343"/>
    </source>
</evidence>
<dbReference type="EMBL" id="LVEN01000001">
    <property type="protein sequence ID" value="OCB78277.1"/>
    <property type="molecule type" value="Genomic_DNA"/>
</dbReference>
<name>A0ABX2XPT1_9FLAO</name>
<organism evidence="1 2">
    <name type="scientific">Flavobacterium piscis</name>
    <dbReference type="NCBI Taxonomy" id="1114874"/>
    <lineage>
        <taxon>Bacteria</taxon>
        <taxon>Pseudomonadati</taxon>
        <taxon>Bacteroidota</taxon>
        <taxon>Flavobacteriia</taxon>
        <taxon>Flavobacteriales</taxon>
        <taxon>Flavobacteriaceae</taxon>
        <taxon>Flavobacterium</taxon>
    </lineage>
</organism>
<comment type="caution">
    <text evidence="1">The sequence shown here is derived from an EMBL/GenBank/DDBJ whole genome shotgun (WGS) entry which is preliminary data.</text>
</comment>
<accession>A0ABX2XPT1</accession>
<dbReference type="Proteomes" id="UP000093343">
    <property type="component" value="Unassembled WGS sequence"/>
</dbReference>
<keyword evidence="2" id="KW-1185">Reference proteome</keyword>
<evidence type="ECO:0000313" key="1">
    <source>
        <dbReference type="EMBL" id="OCB78277.1"/>
    </source>
</evidence>
<sequence length="65" mass="7683">MYLCSFLFIGYIFILKASDFYPNIEITHEEVCQYFTEKKTKASVFAIRSRDFLAHQAIIIQNKLN</sequence>
<gene>
    <name evidence="1" type="ORF">FLP_00815</name>
</gene>
<reference evidence="2" key="1">
    <citation type="submission" date="2016-03" db="EMBL/GenBank/DDBJ databases">
        <title>Draft genome sequence of Paenibacillus glacialis DSM 22343.</title>
        <authorList>
            <person name="Shin S.-K."/>
            <person name="Yi H."/>
        </authorList>
    </citation>
    <scope>NUCLEOTIDE SEQUENCE [LARGE SCALE GENOMIC DNA]</scope>
    <source>
        <strain evidence="2">CCUG 60099</strain>
    </source>
</reference>
<proteinExistence type="predicted"/>